<reference evidence="1 2" key="1">
    <citation type="journal article" date="2010" name="Environ. Microbiol.">
        <title>Genomic analysis of oceanic cyanobacterial myoviruses compared with T4-like myoviruses from diverse hosts and environments.</title>
        <authorList>
            <person name="Sullivan M.B."/>
            <person name="Huang K.H."/>
            <person name="Ignacio-Espinoza J.C."/>
            <person name="Berlin A.M."/>
            <person name="Kelly L."/>
            <person name="Weigele P.R."/>
            <person name="DeFrancesco A.S."/>
            <person name="Kern S.E."/>
            <person name="Thompson L.R."/>
            <person name="Young S."/>
            <person name="Yandava C."/>
            <person name="Fu R."/>
            <person name="Krastins B."/>
            <person name="Chase M."/>
            <person name="Sarracino D."/>
            <person name="Osburne M.S."/>
            <person name="Henn M.R."/>
            <person name="Chisholm S.W."/>
        </authorList>
    </citation>
    <scope>NUCLEOTIDE SEQUENCE [LARGE SCALE GENOMIC DNA]</scope>
    <source>
        <strain evidence="1">8109-3</strain>
    </source>
</reference>
<dbReference type="Proteomes" id="UP000006527">
    <property type="component" value="Segment"/>
</dbReference>
<dbReference type="GeneID" id="10328594"/>
<gene>
    <name evidence="1" type="ORF">SSSM7_025</name>
</gene>
<proteinExistence type="predicted"/>
<dbReference type="EMBL" id="GU071098">
    <property type="protein sequence ID" value="ADO98091.1"/>
    <property type="molecule type" value="Genomic_DNA"/>
</dbReference>
<keyword evidence="2" id="KW-1185">Reference proteome</keyword>
<protein>
    <submittedName>
        <fullName evidence="1">Uncharacterized protein</fullName>
    </submittedName>
</protein>
<evidence type="ECO:0000313" key="2">
    <source>
        <dbReference type="Proteomes" id="UP000006527"/>
    </source>
</evidence>
<dbReference type="KEGG" id="vg:10328594"/>
<dbReference type="RefSeq" id="YP_004324078.1">
    <property type="nucleotide sequence ID" value="NC_015287.1"/>
</dbReference>
<name>E3SKU3_9CAUD</name>
<organism evidence="1 2">
    <name type="scientific">Synechococcus phage S-SSM7</name>
    <dbReference type="NCBI Taxonomy" id="445686"/>
    <lineage>
        <taxon>Viruses</taxon>
        <taxon>Duplodnaviria</taxon>
        <taxon>Heunggongvirae</taxon>
        <taxon>Uroviricota</taxon>
        <taxon>Caudoviricetes</taxon>
        <taxon>Pantevenvirales</taxon>
        <taxon>Kyanoviridae</taxon>
        <taxon>Lipsvirus</taxon>
        <taxon>Lipsvirus ssm7</taxon>
    </lineage>
</organism>
<sequence>MVSPTFWTGVRFPSSPLRGMPWLRQGIRNMTENLLGEQTTDAKSSDTAANNIVAFSRILTREFARTDELVTA</sequence>
<accession>E3SKU3</accession>
<evidence type="ECO:0000313" key="1">
    <source>
        <dbReference type="EMBL" id="ADO98091.1"/>
    </source>
</evidence>